<keyword evidence="2" id="KW-1185">Reference proteome</keyword>
<dbReference type="EMBL" id="JAPDDR010000013">
    <property type="protein sequence ID" value="MCW1916209.1"/>
    <property type="molecule type" value="Genomic_DNA"/>
</dbReference>
<proteinExistence type="predicted"/>
<dbReference type="PROSITE" id="PS51257">
    <property type="entry name" value="PROKAR_LIPOPROTEIN"/>
    <property type="match status" value="1"/>
</dbReference>
<accession>A0ABT3G9D1</accession>
<comment type="caution">
    <text evidence="1">The sequence shown here is derived from an EMBL/GenBank/DDBJ whole genome shotgun (WGS) entry which is preliminary data.</text>
</comment>
<organism evidence="1 2">
    <name type="scientific">Luteolibacter rhizosphaerae</name>
    <dbReference type="NCBI Taxonomy" id="2989719"/>
    <lineage>
        <taxon>Bacteria</taxon>
        <taxon>Pseudomonadati</taxon>
        <taxon>Verrucomicrobiota</taxon>
        <taxon>Verrucomicrobiia</taxon>
        <taxon>Verrucomicrobiales</taxon>
        <taxon>Verrucomicrobiaceae</taxon>
        <taxon>Luteolibacter</taxon>
    </lineage>
</organism>
<reference evidence="1" key="1">
    <citation type="submission" date="2022-10" db="EMBL/GenBank/DDBJ databases">
        <title>Luteolibacter sp. GHJ8, whole genome shotgun sequencing project.</title>
        <authorList>
            <person name="Zhao G."/>
            <person name="Shen L."/>
        </authorList>
    </citation>
    <scope>NUCLEOTIDE SEQUENCE</scope>
    <source>
        <strain evidence="1">GHJ8</strain>
    </source>
</reference>
<protein>
    <recommendedName>
        <fullName evidence="3">Lipoprotein</fullName>
    </recommendedName>
</protein>
<gene>
    <name evidence="1" type="ORF">OJ996_21645</name>
</gene>
<dbReference type="RefSeq" id="WP_264515779.1">
    <property type="nucleotide sequence ID" value="NZ_JAPDDR010000013.1"/>
</dbReference>
<evidence type="ECO:0000313" key="1">
    <source>
        <dbReference type="EMBL" id="MCW1916209.1"/>
    </source>
</evidence>
<sequence>MKISRCLQFSSIAFTAATLSSCVQYHNLPTDYSGPVAIVRGTSAQKNVFKGEGFTVSKVNGKMVHGRGTVATPVGGGPVLAVQEPEVRILPQPVTLTLTGSTVYAADGPALVDSMIGGSRHVSGDISFTPKAGGEYRVKGMLERGSESVWLVEEKSGKLIGHKIVK</sequence>
<dbReference type="Proteomes" id="UP001165653">
    <property type="component" value="Unassembled WGS sequence"/>
</dbReference>
<evidence type="ECO:0008006" key="3">
    <source>
        <dbReference type="Google" id="ProtNLM"/>
    </source>
</evidence>
<evidence type="ECO:0000313" key="2">
    <source>
        <dbReference type="Proteomes" id="UP001165653"/>
    </source>
</evidence>
<name>A0ABT3G9D1_9BACT</name>